<evidence type="ECO:0000256" key="1">
    <source>
        <dbReference type="SAM" id="MobiDB-lite"/>
    </source>
</evidence>
<proteinExistence type="predicted"/>
<evidence type="ECO:0000313" key="3">
    <source>
        <dbReference type="EMBL" id="QHT79331.1"/>
    </source>
</evidence>
<keyword evidence="2" id="KW-0812">Transmembrane</keyword>
<protein>
    <submittedName>
        <fullName evidence="3">Uncharacterized protein</fullName>
    </submittedName>
</protein>
<accession>A0A6C0HFD5</accession>
<name>A0A6C0HFD5_9ZZZZ</name>
<evidence type="ECO:0000256" key="2">
    <source>
        <dbReference type="SAM" id="Phobius"/>
    </source>
</evidence>
<keyword evidence="2" id="KW-1133">Transmembrane helix</keyword>
<feature type="compositionally biased region" description="Basic and acidic residues" evidence="1">
    <location>
        <begin position="98"/>
        <end position="107"/>
    </location>
</feature>
<sequence length="107" mass="12031">MFNLVEETSQLRLENNLIRSGQIRDSWFSLGFNLVSLVLVVGGFFFFLYSSYNPNPPPAPEFIDYKSTPWMNAVKNVPSGVQYGQLPQTETGSSVQGFEHRTSTSAF</sequence>
<dbReference type="EMBL" id="MN739948">
    <property type="protein sequence ID" value="QHT79331.1"/>
    <property type="molecule type" value="Genomic_DNA"/>
</dbReference>
<keyword evidence="2" id="KW-0472">Membrane</keyword>
<feature type="compositionally biased region" description="Polar residues" evidence="1">
    <location>
        <begin position="85"/>
        <end position="96"/>
    </location>
</feature>
<feature type="region of interest" description="Disordered" evidence="1">
    <location>
        <begin position="84"/>
        <end position="107"/>
    </location>
</feature>
<reference evidence="3" key="1">
    <citation type="journal article" date="2020" name="Nature">
        <title>Giant virus diversity and host interactions through global metagenomics.</title>
        <authorList>
            <person name="Schulz F."/>
            <person name="Roux S."/>
            <person name="Paez-Espino D."/>
            <person name="Jungbluth S."/>
            <person name="Walsh D.A."/>
            <person name="Denef V.J."/>
            <person name="McMahon K.D."/>
            <person name="Konstantinidis K.T."/>
            <person name="Eloe-Fadrosh E.A."/>
            <person name="Kyrpides N.C."/>
            <person name="Woyke T."/>
        </authorList>
    </citation>
    <scope>NUCLEOTIDE SEQUENCE</scope>
    <source>
        <strain evidence="3">GVMAG-M-3300023179-99</strain>
    </source>
</reference>
<dbReference type="AlphaFoldDB" id="A0A6C0HFD5"/>
<feature type="transmembrane region" description="Helical" evidence="2">
    <location>
        <begin position="27"/>
        <end position="49"/>
    </location>
</feature>
<organism evidence="3">
    <name type="scientific">viral metagenome</name>
    <dbReference type="NCBI Taxonomy" id="1070528"/>
    <lineage>
        <taxon>unclassified sequences</taxon>
        <taxon>metagenomes</taxon>
        <taxon>organismal metagenomes</taxon>
    </lineage>
</organism>